<feature type="transmembrane region" description="Helical" evidence="12">
    <location>
        <begin position="150"/>
        <end position="175"/>
    </location>
</feature>
<feature type="transmembrane region" description="Helical" evidence="12">
    <location>
        <begin position="348"/>
        <end position="367"/>
    </location>
</feature>
<dbReference type="InterPro" id="IPR051084">
    <property type="entry name" value="H+-coupled_symporters"/>
</dbReference>
<evidence type="ECO:0000256" key="5">
    <source>
        <dbReference type="ARBA" id="ARBA00022692"/>
    </source>
</evidence>
<feature type="transmembrane region" description="Helical" evidence="12">
    <location>
        <begin position="91"/>
        <end position="112"/>
    </location>
</feature>
<dbReference type="AlphaFoldDB" id="A0A059WHR5"/>
<feature type="domain" description="Major facilitator superfamily (MFS) profile" evidence="13">
    <location>
        <begin position="46"/>
        <end position="462"/>
    </location>
</feature>
<dbReference type="CDD" id="cd17367">
    <property type="entry name" value="MFS_KgtP"/>
    <property type="match status" value="1"/>
</dbReference>
<dbReference type="STRING" id="68570.DC74_6952"/>
<evidence type="ECO:0000256" key="9">
    <source>
        <dbReference type="ARBA" id="ARBA00037295"/>
    </source>
</evidence>
<comment type="subcellular location">
    <subcellularLocation>
        <location evidence="1">Cell membrane</location>
        <topology evidence="1">Multi-pass membrane protein</topology>
    </subcellularLocation>
</comment>
<feature type="transmembrane region" description="Helical" evidence="12">
    <location>
        <begin position="119"/>
        <end position="138"/>
    </location>
</feature>
<evidence type="ECO:0000256" key="4">
    <source>
        <dbReference type="ARBA" id="ARBA00022475"/>
    </source>
</evidence>
<keyword evidence="5 12" id="KW-0812">Transmembrane</keyword>
<keyword evidence="7 12" id="KW-1133">Transmembrane helix</keyword>
<dbReference type="PANTHER" id="PTHR43528:SF1">
    <property type="entry name" value="ALPHA-KETOGLUTARATE PERMEASE"/>
    <property type="match status" value="1"/>
</dbReference>
<dbReference type="Proteomes" id="UP000288351">
    <property type="component" value="Unassembled WGS sequence"/>
</dbReference>
<evidence type="ECO:0000256" key="3">
    <source>
        <dbReference type="ARBA" id="ARBA00022448"/>
    </source>
</evidence>
<dbReference type="InterPro" id="IPR036259">
    <property type="entry name" value="MFS_trans_sf"/>
</dbReference>
<reference evidence="14 15" key="1">
    <citation type="journal article" date="2019" name="Microbiol. Resour. Announc.">
        <title>Draft Genome Sequence of the Most Traditional epsilon-Poly-l-Lysine Producer, Streptomyces albulus NBRC14147.</title>
        <authorList>
            <person name="Yamanaka K."/>
            <person name="Hamano Y."/>
        </authorList>
    </citation>
    <scope>NUCLEOTIDE SEQUENCE [LARGE SCALE GENOMIC DNA]</scope>
    <source>
        <strain evidence="14 15">NBRC 14147</strain>
    </source>
</reference>
<dbReference type="FunFam" id="1.20.1250.20:FF:000001">
    <property type="entry name" value="Dicarboxylate MFS transporter"/>
    <property type="match status" value="1"/>
</dbReference>
<feature type="transmembrane region" description="Helical" evidence="12">
    <location>
        <begin position="373"/>
        <end position="395"/>
    </location>
</feature>
<evidence type="ECO:0000256" key="1">
    <source>
        <dbReference type="ARBA" id="ARBA00004651"/>
    </source>
</evidence>
<evidence type="ECO:0000256" key="2">
    <source>
        <dbReference type="ARBA" id="ARBA00008240"/>
    </source>
</evidence>
<dbReference type="PROSITE" id="PS00217">
    <property type="entry name" value="SUGAR_TRANSPORT_2"/>
    <property type="match status" value="1"/>
</dbReference>
<feature type="transmembrane region" description="Helical" evidence="12">
    <location>
        <begin position="440"/>
        <end position="458"/>
    </location>
</feature>
<feature type="transmembrane region" description="Helical" evidence="12">
    <location>
        <begin position="220"/>
        <end position="239"/>
    </location>
</feature>
<name>A0A059WHR5_STRNR</name>
<dbReference type="GO" id="GO:0005886">
    <property type="term" value="C:plasma membrane"/>
    <property type="evidence" value="ECO:0007669"/>
    <property type="project" value="UniProtKB-SubCell"/>
</dbReference>
<feature type="region of interest" description="Disordered" evidence="11">
    <location>
        <begin position="15"/>
        <end position="40"/>
    </location>
</feature>
<evidence type="ECO:0000256" key="12">
    <source>
        <dbReference type="SAM" id="Phobius"/>
    </source>
</evidence>
<sequence>MITCRIILPQRRAQEKDREWRTMSSASPIAEDRAPEGDHRPSQLRQLAAASVGNTVEWYDWYAYSFLAVYFADQVFPKGAGNSLVPLLSSFAVFAVGFFMRPVGGLLMGAVADRRGRRAALTLTILLMGGGSLLVALTPTYAATGVLAPVVLVIARLVQGLSVGGEFAASTTFLVESAGPGRRGLFSSFQYVSTTLGQLLASGTGALLAALLTEHQMGQWGWRIAFLIGALLSLLGLWIRRGARETLPQAPDADPTAHPAATEQHAARPGLFEGLRRYPRQSLLICGITAGGTIAYYTWTTYLPTYAQVNAGFDKGEALTVGTLSLVFFALIQPLGGLLSDRIGRKPLLLTFALGFAVLAVPLLHLVTDSFATLLLVQCAGMVLLTGYTSIAAAVNAEVFPARVRAAGIGFPYSLTVALFGGTAPYVGTWFKQAGHPDLFPWYVAVLCLVSFFVYLALPETARRPLDG</sequence>
<dbReference type="Gene3D" id="1.20.1250.20">
    <property type="entry name" value="MFS general substrate transporter like domains"/>
    <property type="match status" value="2"/>
</dbReference>
<dbReference type="InterPro" id="IPR020846">
    <property type="entry name" value="MFS_dom"/>
</dbReference>
<dbReference type="PANTHER" id="PTHR43528">
    <property type="entry name" value="ALPHA-KETOGLUTARATE PERMEASE"/>
    <property type="match status" value="1"/>
</dbReference>
<dbReference type="InterPro" id="IPR005828">
    <property type="entry name" value="MFS_sugar_transport-like"/>
</dbReference>
<dbReference type="PROSITE" id="PS00216">
    <property type="entry name" value="SUGAR_TRANSPORT_1"/>
    <property type="match status" value="1"/>
</dbReference>
<feature type="transmembrane region" description="Helical" evidence="12">
    <location>
        <begin position="319"/>
        <end position="339"/>
    </location>
</feature>
<proteinExistence type="inferred from homology"/>
<comment type="function">
    <text evidence="9">May be a proton symporter involved in the uptake of osmolytes such as proline and glycine betaine.</text>
</comment>
<keyword evidence="3" id="KW-0813">Transport</keyword>
<feature type="compositionally biased region" description="Basic and acidic residues" evidence="11">
    <location>
        <begin position="30"/>
        <end position="40"/>
    </location>
</feature>
<keyword evidence="8 12" id="KW-0472">Membrane</keyword>
<comment type="caution">
    <text evidence="14">The sequence shown here is derived from an EMBL/GenBank/DDBJ whole genome shotgun (WGS) entry which is preliminary data.</text>
</comment>
<feature type="transmembrane region" description="Helical" evidence="12">
    <location>
        <begin position="407"/>
        <end position="428"/>
    </location>
</feature>
<feature type="transmembrane region" description="Helical" evidence="12">
    <location>
        <begin position="282"/>
        <end position="299"/>
    </location>
</feature>
<evidence type="ECO:0000256" key="6">
    <source>
        <dbReference type="ARBA" id="ARBA00022847"/>
    </source>
</evidence>
<protein>
    <recommendedName>
        <fullName evidence="10">Putative proline/betaine transporter</fullName>
    </recommendedName>
</protein>
<keyword evidence="6" id="KW-0769">Symport</keyword>
<evidence type="ECO:0000256" key="7">
    <source>
        <dbReference type="ARBA" id="ARBA00022989"/>
    </source>
</evidence>
<evidence type="ECO:0000313" key="15">
    <source>
        <dbReference type="Proteomes" id="UP000288351"/>
    </source>
</evidence>
<dbReference type="EMBL" id="BHXC01000007">
    <property type="protein sequence ID" value="GCB95111.1"/>
    <property type="molecule type" value="Genomic_DNA"/>
</dbReference>
<gene>
    <name evidence="14" type="ORF">SALB_07914</name>
</gene>
<feature type="transmembrane region" description="Helical" evidence="12">
    <location>
        <begin position="196"/>
        <end position="214"/>
    </location>
</feature>
<dbReference type="GO" id="GO:0015293">
    <property type="term" value="F:symporter activity"/>
    <property type="evidence" value="ECO:0007669"/>
    <property type="project" value="UniProtKB-KW"/>
</dbReference>
<keyword evidence="4" id="KW-1003">Cell membrane</keyword>
<evidence type="ECO:0000256" key="10">
    <source>
        <dbReference type="ARBA" id="ARBA00039918"/>
    </source>
</evidence>
<dbReference type="eggNOG" id="COG0477">
    <property type="taxonomic scope" value="Bacteria"/>
</dbReference>
<evidence type="ECO:0000256" key="11">
    <source>
        <dbReference type="SAM" id="MobiDB-lite"/>
    </source>
</evidence>
<dbReference type="Pfam" id="PF00083">
    <property type="entry name" value="Sugar_tr"/>
    <property type="match status" value="1"/>
</dbReference>
<accession>A0A059WHR5</accession>
<evidence type="ECO:0000313" key="14">
    <source>
        <dbReference type="EMBL" id="GCB95111.1"/>
    </source>
</evidence>
<organism evidence="14 15">
    <name type="scientific">Streptomyces noursei</name>
    <name type="common">Streptomyces albulus</name>
    <dbReference type="NCBI Taxonomy" id="1971"/>
    <lineage>
        <taxon>Bacteria</taxon>
        <taxon>Bacillati</taxon>
        <taxon>Actinomycetota</taxon>
        <taxon>Actinomycetes</taxon>
        <taxon>Kitasatosporales</taxon>
        <taxon>Streptomycetaceae</taxon>
        <taxon>Streptomyces</taxon>
    </lineage>
</organism>
<comment type="similarity">
    <text evidence="2">Belongs to the major facilitator superfamily. Metabolite:H+ Symporter (MHS) family (TC 2.A.1.6) family.</text>
</comment>
<evidence type="ECO:0000256" key="8">
    <source>
        <dbReference type="ARBA" id="ARBA00023136"/>
    </source>
</evidence>
<dbReference type="InterPro" id="IPR005829">
    <property type="entry name" value="Sugar_transporter_CS"/>
</dbReference>
<evidence type="ECO:0000259" key="13">
    <source>
        <dbReference type="PROSITE" id="PS50850"/>
    </source>
</evidence>
<dbReference type="PROSITE" id="PS50850">
    <property type="entry name" value="MFS"/>
    <property type="match status" value="1"/>
</dbReference>
<dbReference type="SUPFAM" id="SSF103473">
    <property type="entry name" value="MFS general substrate transporter"/>
    <property type="match status" value="1"/>
</dbReference>